<comment type="similarity">
    <text evidence="6">Belongs to the MoaD family. MOCS2A subfamily.</text>
</comment>
<dbReference type="Pfam" id="PF02597">
    <property type="entry name" value="ThiS"/>
    <property type="match status" value="1"/>
</dbReference>
<dbReference type="GO" id="GO:1990140">
    <property type="term" value="C:molybdopterin synthase complex"/>
    <property type="evidence" value="ECO:0007669"/>
    <property type="project" value="UniProtKB-UniRule"/>
</dbReference>
<dbReference type="Proteomes" id="UP000652761">
    <property type="component" value="Unassembled WGS sequence"/>
</dbReference>
<evidence type="ECO:0000256" key="2">
    <source>
        <dbReference type="ARBA" id="ARBA00022490"/>
    </source>
</evidence>
<reference evidence="8" key="1">
    <citation type="submission" date="2017-07" db="EMBL/GenBank/DDBJ databases">
        <title>Taro Niue Genome Assembly and Annotation.</title>
        <authorList>
            <person name="Atibalentja N."/>
            <person name="Keating K."/>
            <person name="Fields C.J."/>
        </authorList>
    </citation>
    <scope>NUCLEOTIDE SEQUENCE</scope>
    <source>
        <strain evidence="8">Niue_2</strain>
        <tissue evidence="8">Leaf</tissue>
    </source>
</reference>
<evidence type="ECO:0000313" key="9">
    <source>
        <dbReference type="Proteomes" id="UP000652761"/>
    </source>
</evidence>
<keyword evidence="5 6" id="KW-0501">Molybdenum cofactor biosynthesis</keyword>
<dbReference type="HAMAP" id="MF_03051">
    <property type="entry name" value="MOCS2A"/>
    <property type="match status" value="1"/>
</dbReference>
<dbReference type="EMBL" id="NMUH01004662">
    <property type="protein sequence ID" value="MQM10393.1"/>
    <property type="molecule type" value="Genomic_DNA"/>
</dbReference>
<comment type="pathway">
    <text evidence="1 6">Cofactor biosynthesis; molybdopterin biosynthesis.</text>
</comment>
<evidence type="ECO:0000256" key="5">
    <source>
        <dbReference type="ARBA" id="ARBA00023150"/>
    </source>
</evidence>
<gene>
    <name evidence="8" type="ORF">Taro_043289</name>
</gene>
<proteinExistence type="inferred from homology"/>
<dbReference type="SMR" id="A0A843WG08"/>
<dbReference type="SUPFAM" id="SSF54285">
    <property type="entry name" value="MoaD/ThiS"/>
    <property type="match status" value="1"/>
</dbReference>
<dbReference type="InterPro" id="IPR016155">
    <property type="entry name" value="Mopterin_synth/thiamin_S_b"/>
</dbReference>
<keyword evidence="2 6" id="KW-0963">Cytoplasm</keyword>
<dbReference type="FunFam" id="3.10.20.30:FF:000010">
    <property type="entry name" value="Molybdopterin synthase sulfur carrier subunit"/>
    <property type="match status" value="1"/>
</dbReference>
<keyword evidence="4 6" id="KW-0547">Nucleotide-binding</keyword>
<evidence type="ECO:0000256" key="6">
    <source>
        <dbReference type="HAMAP-Rule" id="MF_03051"/>
    </source>
</evidence>
<sequence>MELDTSRQQQQQQQAASVTGVSCGDANTPKIGDLDQANVEPEIHIKVLFFARARELTGLSEMSLVVSRGSTASHCMSKLLAKFPKLEEIINSIVLAVNEEYAAESTIVKNKDELAIIPPISGG</sequence>
<dbReference type="GO" id="GO:0000166">
    <property type="term" value="F:nucleotide binding"/>
    <property type="evidence" value="ECO:0007669"/>
    <property type="project" value="UniProtKB-KW"/>
</dbReference>
<comment type="caution">
    <text evidence="8">The sequence shown here is derived from an EMBL/GenBank/DDBJ whole genome shotgun (WGS) entry which is preliminary data.</text>
</comment>
<dbReference type="OrthoDB" id="5531344at2759"/>
<dbReference type="AlphaFoldDB" id="A0A843WG08"/>
<dbReference type="InterPro" id="IPR044672">
    <property type="entry name" value="MOCS2A"/>
</dbReference>
<evidence type="ECO:0000256" key="4">
    <source>
        <dbReference type="ARBA" id="ARBA00022741"/>
    </source>
</evidence>
<organism evidence="8 9">
    <name type="scientific">Colocasia esculenta</name>
    <name type="common">Wild taro</name>
    <name type="synonym">Arum esculentum</name>
    <dbReference type="NCBI Taxonomy" id="4460"/>
    <lineage>
        <taxon>Eukaryota</taxon>
        <taxon>Viridiplantae</taxon>
        <taxon>Streptophyta</taxon>
        <taxon>Embryophyta</taxon>
        <taxon>Tracheophyta</taxon>
        <taxon>Spermatophyta</taxon>
        <taxon>Magnoliopsida</taxon>
        <taxon>Liliopsida</taxon>
        <taxon>Araceae</taxon>
        <taxon>Aroideae</taxon>
        <taxon>Colocasieae</taxon>
        <taxon>Colocasia</taxon>
    </lineage>
</organism>
<dbReference type="InterPro" id="IPR012675">
    <property type="entry name" value="Beta-grasp_dom_sf"/>
</dbReference>
<dbReference type="GO" id="GO:0006777">
    <property type="term" value="P:Mo-molybdopterin cofactor biosynthetic process"/>
    <property type="evidence" value="ECO:0007669"/>
    <property type="project" value="UniProtKB-UniRule"/>
</dbReference>
<dbReference type="UniPathway" id="UPA00344"/>
<evidence type="ECO:0000313" key="8">
    <source>
        <dbReference type="EMBL" id="MQM10393.1"/>
    </source>
</evidence>
<dbReference type="PROSITE" id="PS51257">
    <property type="entry name" value="PROKAR_LIPOPROTEIN"/>
    <property type="match status" value="1"/>
</dbReference>
<feature type="modified residue" description="1-thioglycine; alternate" evidence="6">
    <location>
        <position position="123"/>
    </location>
</feature>
<accession>A0A843WG08</accession>
<comment type="function">
    <text evidence="6">Acts as a sulfur carrier required for molybdopterin biosynthesis. Component of the molybdopterin synthase complex that catalyzes the conversion of precursor Z into molybdopterin by mediating the incorporation of 2 sulfur atoms into precursor Z to generate a dithiolene group. In the complex, serves as sulfur donor by being thiocarboxylated (-COSH) at its C-terminus by MOCS3. After interaction with MOCS2B, the sulfur is then transferred to precursor Z to form molybdopterin.</text>
</comment>
<feature type="modified residue" description="Glycyl adenylate; alternate" evidence="6">
    <location>
        <position position="123"/>
    </location>
</feature>
<comment type="PTM">
    <text evidence="6">C-terminal thiocarboxylation occurs in 2 steps, it is first acyl-adenylated (-COAMP) via the hesA/moeB/thiF part of MOCS3, then thiocarboxylated (-COSH) via the rhodanese domain of MOCS3.</text>
</comment>
<keyword evidence="9" id="KW-1185">Reference proteome</keyword>
<dbReference type="GO" id="GO:0030366">
    <property type="term" value="F:molybdopterin synthase activity"/>
    <property type="evidence" value="ECO:0007669"/>
    <property type="project" value="UniProtKB-UniRule"/>
</dbReference>
<dbReference type="PANTHER" id="PTHR33359">
    <property type="entry name" value="MOLYBDOPTERIN SYNTHASE SULFUR CARRIER SUBUNIT"/>
    <property type="match status" value="1"/>
</dbReference>
<evidence type="ECO:0000256" key="7">
    <source>
        <dbReference type="SAM" id="MobiDB-lite"/>
    </source>
</evidence>
<dbReference type="NCBIfam" id="TIGR01682">
    <property type="entry name" value="moaD"/>
    <property type="match status" value="1"/>
</dbReference>
<feature type="region of interest" description="Disordered" evidence="7">
    <location>
        <begin position="1"/>
        <end position="24"/>
    </location>
</feature>
<comment type="subcellular location">
    <subcellularLocation>
        <location evidence="6">Cytoplasm</location>
    </subcellularLocation>
</comment>
<evidence type="ECO:0000256" key="1">
    <source>
        <dbReference type="ARBA" id="ARBA00005046"/>
    </source>
</evidence>
<dbReference type="InterPro" id="IPR003749">
    <property type="entry name" value="ThiS/MoaD-like"/>
</dbReference>
<evidence type="ECO:0000256" key="3">
    <source>
        <dbReference type="ARBA" id="ARBA00022553"/>
    </source>
</evidence>
<dbReference type="GO" id="GO:1990133">
    <property type="term" value="C:molybdopterin adenylyltransferase complex"/>
    <property type="evidence" value="ECO:0007669"/>
    <property type="project" value="TreeGrafter"/>
</dbReference>
<protein>
    <recommendedName>
        <fullName evidence="6">Molybdopterin synthase sulfur carrier subunit</fullName>
    </recommendedName>
    <alternativeName>
        <fullName evidence="6">Molybdenum cofactor synthesis protein 2 small subunit</fullName>
    </alternativeName>
    <alternativeName>
        <fullName evidence="6">Molybdenum cofactor synthesis protein 2A</fullName>
        <shortName evidence="6">MOCS2A</shortName>
    </alternativeName>
    <alternativeName>
        <fullName evidence="6">Sulfur carrier protein MOCS2A</fullName>
    </alternativeName>
</protein>
<dbReference type="CDD" id="cd00754">
    <property type="entry name" value="Ubl_MoaD"/>
    <property type="match status" value="1"/>
</dbReference>
<dbReference type="InterPro" id="IPR028887">
    <property type="entry name" value="MOCS2A_euk"/>
</dbReference>
<dbReference type="PANTHER" id="PTHR33359:SF1">
    <property type="entry name" value="MOLYBDOPTERIN SYNTHASE SULFUR CARRIER SUBUNIT"/>
    <property type="match status" value="1"/>
</dbReference>
<name>A0A843WG08_COLES</name>
<keyword evidence="3 6" id="KW-0597">Phosphoprotein</keyword>
<comment type="subunit">
    <text evidence="6">Heterotetramer; composed of 2 small (MOCS2A) and 2 large (MOCS2B) subunits.</text>
</comment>
<dbReference type="Gene3D" id="3.10.20.30">
    <property type="match status" value="1"/>
</dbReference>